<feature type="transmembrane region" description="Helical" evidence="14">
    <location>
        <begin position="45"/>
        <end position="69"/>
    </location>
</feature>
<proteinExistence type="inferred from homology"/>
<sequence>MGVFLRKEALPGLKNYKYSSVDHSLLSKHVLGPFWRWFVTLFPLWLAPNLVTLIGFSFVVINFITLLYFNPTLDQVCSPWVYVSYAVGLFLYQTFDACDGGQARRTGQSGPLGELFDHCVDAVNTSLGVLIFCAAANTGYGWPVFAAQFGTLCNFYFSTWEEYHTGTLFLSFFSGPVEGIIIVCGLFLTTAYFGPGFWNTPVLELLGVTDVPAFVESYRELTVLNIYLIISTVCLVFNIVTAAGNVIAANHKNKIRARPAFTGVIPFLLFYVSLVIWASSSRYILHTYLLLPFTLTVGFSVALSVGRIITAHVTSQKFPITNPLMVYPTLAVIIQAVGVKCWDWDPLTTVTALVWIGFGLTMGVYSFFVAELIIEITTYLDIYCLRIKHHKTQ</sequence>
<feature type="transmembrane region" description="Helical" evidence="14">
    <location>
        <begin position="260"/>
        <end position="279"/>
    </location>
</feature>
<evidence type="ECO:0000256" key="8">
    <source>
        <dbReference type="ARBA" id="ARBA00023209"/>
    </source>
</evidence>
<comment type="subcellular location">
    <subcellularLocation>
        <location evidence="2">Endomembrane system</location>
        <topology evidence="2">Multi-pass membrane protein</topology>
    </subcellularLocation>
</comment>
<dbReference type="Gene3D" id="1.20.120.1760">
    <property type="match status" value="1"/>
</dbReference>
<comment type="pathway">
    <text evidence="10">Phospholipid metabolism; phosphatidylcholine biosynthesis; phosphatidylcholine from phosphocholine: step 2/2.</text>
</comment>
<keyword evidence="9" id="KW-1208">Phospholipid metabolism</keyword>
<dbReference type="InterPro" id="IPR000462">
    <property type="entry name" value="CDP-OH_P_trans"/>
</dbReference>
<keyword evidence="7 14" id="KW-0472">Membrane</keyword>
<dbReference type="STRING" id="1173061.A0A0J9XID3"/>
<evidence type="ECO:0000313" key="15">
    <source>
        <dbReference type="EMBL" id="CDO57290.1"/>
    </source>
</evidence>
<evidence type="ECO:0000256" key="9">
    <source>
        <dbReference type="ARBA" id="ARBA00023264"/>
    </source>
</evidence>
<keyword evidence="5 14" id="KW-0812">Transmembrane</keyword>
<feature type="transmembrane region" description="Helical" evidence="14">
    <location>
        <begin position="285"/>
        <end position="306"/>
    </location>
</feature>
<dbReference type="FunFam" id="1.20.120.1760:FF:000012">
    <property type="entry name" value="sn-1,2-diacylglycerol cholinephosphotransferase"/>
    <property type="match status" value="1"/>
</dbReference>
<keyword evidence="8" id="KW-0443">Lipid metabolism</keyword>
<dbReference type="PROSITE" id="PS00379">
    <property type="entry name" value="CDP_ALCOHOL_P_TRANSF"/>
    <property type="match status" value="1"/>
</dbReference>
<comment type="cofactor">
    <cofactor evidence="1">
        <name>Mg(2+)</name>
        <dbReference type="ChEBI" id="CHEBI:18420"/>
    </cofactor>
</comment>
<dbReference type="GO" id="GO:0016020">
    <property type="term" value="C:membrane"/>
    <property type="evidence" value="ECO:0007669"/>
    <property type="project" value="InterPro"/>
</dbReference>
<feature type="transmembrane region" description="Helical" evidence="14">
    <location>
        <begin position="76"/>
        <end position="95"/>
    </location>
</feature>
<evidence type="ECO:0000256" key="6">
    <source>
        <dbReference type="ARBA" id="ARBA00022989"/>
    </source>
</evidence>
<evidence type="ECO:0000256" key="5">
    <source>
        <dbReference type="ARBA" id="ARBA00022692"/>
    </source>
</evidence>
<keyword evidence="4 13" id="KW-0808">Transferase</keyword>
<dbReference type="GO" id="GO:0012505">
    <property type="term" value="C:endomembrane system"/>
    <property type="evidence" value="ECO:0007669"/>
    <property type="project" value="UniProtKB-SubCell"/>
</dbReference>
<dbReference type="InterPro" id="IPR014472">
    <property type="entry name" value="CHOPT"/>
</dbReference>
<dbReference type="PANTHER" id="PTHR10414">
    <property type="entry name" value="ETHANOLAMINEPHOSPHOTRANSFERASE"/>
    <property type="match status" value="1"/>
</dbReference>
<feature type="transmembrane region" description="Helical" evidence="14">
    <location>
        <begin position="169"/>
        <end position="193"/>
    </location>
</feature>
<dbReference type="AlphaFoldDB" id="A0A0J9XID3"/>
<evidence type="ECO:0000313" key="16">
    <source>
        <dbReference type="Proteomes" id="UP000242525"/>
    </source>
</evidence>
<accession>A0A0J9XID3</accession>
<comment type="caution">
    <text evidence="15">The sequence shown here is derived from an EMBL/GenBank/DDBJ whole genome shotgun (WGS) entry which is preliminary data.</text>
</comment>
<protein>
    <recommendedName>
        <fullName evidence="11">diacylglycerol cholinephosphotransferase</fullName>
        <ecNumber evidence="11">2.7.8.2</ecNumber>
    </recommendedName>
</protein>
<evidence type="ECO:0000256" key="2">
    <source>
        <dbReference type="ARBA" id="ARBA00004127"/>
    </source>
</evidence>
<dbReference type="PANTHER" id="PTHR10414:SF37">
    <property type="entry name" value="BB IN A BOXCAR, ISOFORM C"/>
    <property type="match status" value="1"/>
</dbReference>
<dbReference type="Proteomes" id="UP000242525">
    <property type="component" value="Unassembled WGS sequence"/>
</dbReference>
<evidence type="ECO:0000256" key="3">
    <source>
        <dbReference type="ARBA" id="ARBA00010441"/>
    </source>
</evidence>
<dbReference type="GO" id="GO:0004142">
    <property type="term" value="F:diacylglycerol cholinephosphotransferase activity"/>
    <property type="evidence" value="ECO:0007669"/>
    <property type="project" value="UniProtKB-EC"/>
</dbReference>
<comment type="similarity">
    <text evidence="3 13">Belongs to the CDP-alcohol phosphatidyltransferase class-I family.</text>
</comment>
<comment type="catalytic activity">
    <reaction evidence="12">
        <text>CDP-N,N-dimethylethanolamine + a 1,2-diacyl-sn-glycerol = a 1,2-diacyl-sn-glycero-3-phospho-N,N-dimethylethanolamine + CMP + H(+)</text>
        <dbReference type="Rhea" id="RHEA:33775"/>
        <dbReference type="ChEBI" id="CHEBI:15378"/>
        <dbReference type="ChEBI" id="CHEBI:17815"/>
        <dbReference type="ChEBI" id="CHEBI:60377"/>
        <dbReference type="ChEBI" id="CHEBI:64572"/>
        <dbReference type="ChEBI" id="CHEBI:65117"/>
    </reaction>
    <physiologicalReaction direction="left-to-right" evidence="12">
        <dbReference type="Rhea" id="RHEA:33776"/>
    </physiologicalReaction>
</comment>
<evidence type="ECO:0000256" key="13">
    <source>
        <dbReference type="RuleBase" id="RU003750"/>
    </source>
</evidence>
<evidence type="ECO:0000256" key="10">
    <source>
        <dbReference type="ARBA" id="ARBA00037890"/>
    </source>
</evidence>
<dbReference type="InterPro" id="IPR043130">
    <property type="entry name" value="CDP-OH_PTrfase_TM_dom"/>
</dbReference>
<feature type="transmembrane region" description="Helical" evidence="14">
    <location>
        <begin position="350"/>
        <end position="370"/>
    </location>
</feature>
<evidence type="ECO:0000256" key="7">
    <source>
        <dbReference type="ARBA" id="ARBA00023136"/>
    </source>
</evidence>
<evidence type="ECO:0000256" key="11">
    <source>
        <dbReference type="ARBA" id="ARBA00038987"/>
    </source>
</evidence>
<evidence type="ECO:0000256" key="14">
    <source>
        <dbReference type="SAM" id="Phobius"/>
    </source>
</evidence>
<keyword evidence="8" id="KW-0594">Phospholipid biosynthesis</keyword>
<keyword evidence="8" id="KW-0444">Lipid biosynthesis</keyword>
<name>A0A0J9XID3_GEOCN</name>
<gene>
    <name evidence="15" type="ORF">BN980_GECA20s00626g</name>
</gene>
<evidence type="ECO:0000256" key="1">
    <source>
        <dbReference type="ARBA" id="ARBA00001946"/>
    </source>
</evidence>
<dbReference type="InterPro" id="IPR048254">
    <property type="entry name" value="CDP_ALCOHOL_P_TRANSF_CS"/>
</dbReference>
<keyword evidence="16" id="KW-1185">Reference proteome</keyword>
<dbReference type="OrthoDB" id="196717at2759"/>
<dbReference type="EC" id="2.7.8.2" evidence="11"/>
<keyword evidence="6 14" id="KW-1133">Transmembrane helix</keyword>
<feature type="transmembrane region" description="Helical" evidence="14">
    <location>
        <begin position="318"/>
        <end position="338"/>
    </location>
</feature>
<dbReference type="PIRSF" id="PIRSF015665">
    <property type="entry name" value="CHOPT"/>
    <property type="match status" value="1"/>
</dbReference>
<evidence type="ECO:0000256" key="12">
    <source>
        <dbReference type="ARBA" id="ARBA00051857"/>
    </source>
</evidence>
<organism evidence="15 16">
    <name type="scientific">Geotrichum candidum</name>
    <name type="common">Oospora lactis</name>
    <name type="synonym">Dipodascus geotrichum</name>
    <dbReference type="NCBI Taxonomy" id="1173061"/>
    <lineage>
        <taxon>Eukaryota</taxon>
        <taxon>Fungi</taxon>
        <taxon>Dikarya</taxon>
        <taxon>Ascomycota</taxon>
        <taxon>Saccharomycotina</taxon>
        <taxon>Dipodascomycetes</taxon>
        <taxon>Dipodascales</taxon>
        <taxon>Dipodascaceae</taxon>
        <taxon>Geotrichum</taxon>
    </lineage>
</organism>
<feature type="transmembrane region" description="Helical" evidence="14">
    <location>
        <begin position="226"/>
        <end position="248"/>
    </location>
</feature>
<dbReference type="Pfam" id="PF01066">
    <property type="entry name" value="CDP-OH_P_transf"/>
    <property type="match status" value="1"/>
</dbReference>
<evidence type="ECO:0000256" key="4">
    <source>
        <dbReference type="ARBA" id="ARBA00022679"/>
    </source>
</evidence>
<dbReference type="EMBL" id="CCBN010000020">
    <property type="protein sequence ID" value="CDO57290.1"/>
    <property type="molecule type" value="Genomic_DNA"/>
</dbReference>
<reference evidence="15" key="1">
    <citation type="submission" date="2014-03" db="EMBL/GenBank/DDBJ databases">
        <authorList>
            <person name="Casaregola S."/>
        </authorList>
    </citation>
    <scope>NUCLEOTIDE SEQUENCE [LARGE SCALE GENOMIC DNA]</scope>
    <source>
        <strain evidence="15">CLIB 918</strain>
    </source>
</reference>